<dbReference type="Pfam" id="PF13098">
    <property type="entry name" value="Thioredoxin_2"/>
    <property type="match status" value="1"/>
</dbReference>
<name>A0A077EBZ6_9FLAO</name>
<gene>
    <name evidence="3" type="ORF">BD94_1222</name>
</gene>
<evidence type="ECO:0000256" key="1">
    <source>
        <dbReference type="ARBA" id="ARBA00023284"/>
    </source>
</evidence>
<dbReference type="InterPro" id="IPR017937">
    <property type="entry name" value="Thioredoxin_CS"/>
</dbReference>
<dbReference type="HOGENOM" id="CLU_090389_8_0_10"/>
<dbReference type="SUPFAM" id="SSF52833">
    <property type="entry name" value="Thioredoxin-like"/>
    <property type="match status" value="1"/>
</dbReference>
<protein>
    <recommendedName>
        <fullName evidence="2">Thioredoxin-like fold domain-containing protein</fullName>
    </recommendedName>
</protein>
<dbReference type="eggNOG" id="COG1331">
    <property type="taxonomic scope" value="Bacteria"/>
</dbReference>
<reference evidence="3" key="1">
    <citation type="journal article" date="2013" name="Lancet">
        <title>First case of E anophelis outbreak in an intensive-care unit.</title>
        <authorList>
            <person name="Teo J."/>
            <person name="Tan S.Y."/>
            <person name="Tay M."/>
            <person name="Ding Y."/>
            <person name="Kjelleberg S."/>
            <person name="Givskov M."/>
            <person name="Lin R.T."/>
            <person name="Yang L."/>
        </authorList>
    </citation>
    <scope>NUCLEOTIDE SEQUENCE [LARGE SCALE GENOMIC DNA]</scope>
    <source>
        <strain evidence="3">NUHP1</strain>
    </source>
</reference>
<dbReference type="EMBL" id="CP007547">
    <property type="protein sequence ID" value="AIL44997.1"/>
    <property type="molecule type" value="Genomic_DNA"/>
</dbReference>
<evidence type="ECO:0000259" key="2">
    <source>
        <dbReference type="Pfam" id="PF13098"/>
    </source>
</evidence>
<feature type="domain" description="Thioredoxin-like fold" evidence="2">
    <location>
        <begin position="33"/>
        <end position="147"/>
    </location>
</feature>
<evidence type="ECO:0000313" key="3">
    <source>
        <dbReference type="EMBL" id="AIL44997.1"/>
    </source>
</evidence>
<keyword evidence="1" id="KW-0676">Redox-active center</keyword>
<dbReference type="InterPro" id="IPR036249">
    <property type="entry name" value="Thioredoxin-like_sf"/>
</dbReference>
<dbReference type="KEGG" id="eao:BD94_1222"/>
<accession>A0A077EBZ6</accession>
<evidence type="ECO:0000313" key="4">
    <source>
        <dbReference type="Proteomes" id="UP000028933"/>
    </source>
</evidence>
<dbReference type="InterPro" id="IPR012336">
    <property type="entry name" value="Thioredoxin-like_fold"/>
</dbReference>
<sequence length="177" mass="21230">MKRIILFFSMLFISFGYSQVKWMTMTDAMEAMKKKPKKILIDFYADWCGPCKMMDNQTYKNPIISKFINDNFYPVKFNAEGKEKLFFNGRDFDNPNFKKTQGRGVQHEFARFMNIYSYPSTVFMDENYMQITNLMGFFTPKEMEPYLSLISTEAYKTIKTRDEWDKFQSKFKSKIKE</sequence>
<organism evidence="3 4">
    <name type="scientific">Elizabethkingia anophelis NUHP1</name>
    <dbReference type="NCBI Taxonomy" id="1338011"/>
    <lineage>
        <taxon>Bacteria</taxon>
        <taxon>Pseudomonadati</taxon>
        <taxon>Bacteroidota</taxon>
        <taxon>Flavobacteriia</taxon>
        <taxon>Flavobacteriales</taxon>
        <taxon>Weeksellaceae</taxon>
        <taxon>Elizabethkingia</taxon>
    </lineage>
</organism>
<dbReference type="STRING" id="1338011.BD94_1222"/>
<dbReference type="Gene3D" id="3.40.30.10">
    <property type="entry name" value="Glutaredoxin"/>
    <property type="match status" value="1"/>
</dbReference>
<proteinExistence type="predicted"/>
<dbReference type="GeneID" id="56686269"/>
<dbReference type="PROSITE" id="PS00194">
    <property type="entry name" value="THIOREDOXIN_1"/>
    <property type="match status" value="1"/>
</dbReference>
<dbReference type="Proteomes" id="UP000028933">
    <property type="component" value="Chromosome"/>
</dbReference>
<dbReference type="RefSeq" id="WP_009085413.1">
    <property type="nucleotide sequence ID" value="NZ_CP007547.1"/>
</dbReference>
<dbReference type="AlphaFoldDB" id="A0A077EBZ6"/>
<reference evidence="3" key="2">
    <citation type="journal article" date="2015" name="Genome Biol. Evol.">
        <title>Complete Genome Sequence and Transcriptomic Analysis of the Novel Pathogen Elizabethkingia anophelis in Response to Oxidative Stress.</title>
        <authorList>
            <person name="Li Y."/>
            <person name="Liu Y."/>
            <person name="Chew S.C."/>
            <person name="Tay M."/>
            <person name="Salido M.M."/>
            <person name="Teo J."/>
            <person name="Lauro F.M."/>
            <person name="Givskov M."/>
            <person name="Yang L."/>
        </authorList>
    </citation>
    <scope>NUCLEOTIDE SEQUENCE</scope>
    <source>
        <strain evidence="3">NUHP1</strain>
    </source>
</reference>